<evidence type="ECO:0000313" key="3">
    <source>
        <dbReference type="Proteomes" id="UP000298493"/>
    </source>
</evidence>
<sequence length="137" mass="15552">MTGPNTRFMFGKGFTVSRPEDLTDHEDPVVAWALFYNEADALEDMILFPDESNLKVGEIETRISKFEREGPILSRFVNDLDVDEHLSDYGISDESSSERGFLVRPGDDQDLAMPRSNSRTKLMEMNGKTSLMKAQKK</sequence>
<protein>
    <submittedName>
        <fullName evidence="2">Uncharacterized protein</fullName>
    </submittedName>
</protein>
<evidence type="ECO:0000313" key="2">
    <source>
        <dbReference type="EMBL" id="TID14609.1"/>
    </source>
</evidence>
<keyword evidence="3" id="KW-1185">Reference proteome</keyword>
<name>A0A4Z1NPE3_9PEZI</name>
<organism evidence="2 3">
    <name type="scientific">Venturia nashicola</name>
    <dbReference type="NCBI Taxonomy" id="86259"/>
    <lineage>
        <taxon>Eukaryota</taxon>
        <taxon>Fungi</taxon>
        <taxon>Dikarya</taxon>
        <taxon>Ascomycota</taxon>
        <taxon>Pezizomycotina</taxon>
        <taxon>Dothideomycetes</taxon>
        <taxon>Pleosporomycetidae</taxon>
        <taxon>Venturiales</taxon>
        <taxon>Venturiaceae</taxon>
        <taxon>Venturia</taxon>
    </lineage>
</organism>
<dbReference type="AlphaFoldDB" id="A0A4Z1NPE3"/>
<gene>
    <name evidence="2" type="ORF">E6O75_ATG08755</name>
</gene>
<accession>A0A4Z1NPE3</accession>
<feature type="region of interest" description="Disordered" evidence="1">
    <location>
        <begin position="89"/>
        <end position="137"/>
    </location>
</feature>
<reference evidence="2 3" key="1">
    <citation type="submission" date="2019-04" db="EMBL/GenBank/DDBJ databases">
        <title>High contiguity whole genome sequence and gene annotation resource for two Venturia nashicola isolates.</title>
        <authorList>
            <person name="Prokchorchik M."/>
            <person name="Won K."/>
            <person name="Lee Y."/>
            <person name="Choi E.D."/>
            <person name="Segonzac C."/>
            <person name="Sohn K.H."/>
        </authorList>
    </citation>
    <scope>NUCLEOTIDE SEQUENCE [LARGE SCALE GENOMIC DNA]</scope>
    <source>
        <strain evidence="2 3">PRI2</strain>
    </source>
</reference>
<dbReference type="EMBL" id="SNSC02000022">
    <property type="protein sequence ID" value="TID14609.1"/>
    <property type="molecule type" value="Genomic_DNA"/>
</dbReference>
<proteinExistence type="predicted"/>
<dbReference type="Proteomes" id="UP000298493">
    <property type="component" value="Unassembled WGS sequence"/>
</dbReference>
<evidence type="ECO:0000256" key="1">
    <source>
        <dbReference type="SAM" id="MobiDB-lite"/>
    </source>
</evidence>
<comment type="caution">
    <text evidence="2">The sequence shown here is derived from an EMBL/GenBank/DDBJ whole genome shotgun (WGS) entry which is preliminary data.</text>
</comment>